<sequence>MAECIGQKDSYRLMIILSAYEKDKPAARRLLEDLHSLAAAALRSAEGGYGLSQSAAARCIRLTGWALEGLSRNLNPKLLFTDLALRLGR</sequence>
<evidence type="ECO:0000313" key="1">
    <source>
        <dbReference type="EMBL" id="EJX09295.1"/>
    </source>
</evidence>
<comment type="caution">
    <text evidence="1">The sequence shown here is derived from an EMBL/GenBank/DDBJ whole genome shotgun (WGS) entry which is preliminary data.</text>
</comment>
<proteinExistence type="predicted"/>
<protein>
    <submittedName>
        <fullName evidence="1">Uncharacterized protein</fullName>
    </submittedName>
</protein>
<dbReference type="EMBL" id="AMCI01000424">
    <property type="protein sequence ID" value="EJX09295.1"/>
    <property type="molecule type" value="Genomic_DNA"/>
</dbReference>
<dbReference type="AlphaFoldDB" id="J9H5P3"/>
<gene>
    <name evidence="1" type="ORF">EVA_02590</name>
</gene>
<name>J9H5P3_9ZZZZ</name>
<organism evidence="1">
    <name type="scientific">gut metagenome</name>
    <dbReference type="NCBI Taxonomy" id="749906"/>
    <lineage>
        <taxon>unclassified sequences</taxon>
        <taxon>metagenomes</taxon>
        <taxon>organismal metagenomes</taxon>
    </lineage>
</organism>
<reference evidence="1" key="1">
    <citation type="journal article" date="2012" name="PLoS ONE">
        <title>Gene sets for utilization of primary and secondary nutrition supplies in the distal gut of endangered iberian lynx.</title>
        <authorList>
            <person name="Alcaide M."/>
            <person name="Messina E."/>
            <person name="Richter M."/>
            <person name="Bargiela R."/>
            <person name="Peplies J."/>
            <person name="Huws S.A."/>
            <person name="Newbold C.J."/>
            <person name="Golyshin P.N."/>
            <person name="Simon M.A."/>
            <person name="Lopez G."/>
            <person name="Yakimov M.M."/>
            <person name="Ferrer M."/>
        </authorList>
    </citation>
    <scope>NUCLEOTIDE SEQUENCE</scope>
</reference>
<accession>J9H5P3</accession>